<dbReference type="InterPro" id="IPR003807">
    <property type="entry name" value="DUF202"/>
</dbReference>
<feature type="domain" description="DUF202" evidence="6">
    <location>
        <begin position="47"/>
        <end position="121"/>
    </location>
</feature>
<dbReference type="AlphaFoldDB" id="A0AAV1I4Q2"/>
<sequence>MPPSEQPQTNGQTAVSAIQDAVYGTRNYTPGARYQLPRKVPLRIEPKTYFANERTLLAWLSMAVTIGSVSAALVGFTASEKDVKGVRGGPVTQSTTNLITVSLLPVAILMIGYALTTFLLRSIYLQRKQMGFYMDWIGPTILCCLVIAVLLLITIVAFVDVFSYHNH</sequence>
<name>A0AAV1I4Q2_9CHLO</name>
<dbReference type="EMBL" id="CAUYUE010000006">
    <property type="protein sequence ID" value="CAK0780343.1"/>
    <property type="molecule type" value="Genomic_DNA"/>
</dbReference>
<evidence type="ECO:0000256" key="5">
    <source>
        <dbReference type="SAM" id="Phobius"/>
    </source>
</evidence>
<evidence type="ECO:0000259" key="6">
    <source>
        <dbReference type="Pfam" id="PF02656"/>
    </source>
</evidence>
<evidence type="ECO:0000256" key="3">
    <source>
        <dbReference type="ARBA" id="ARBA00022989"/>
    </source>
</evidence>
<protein>
    <recommendedName>
        <fullName evidence="6">DUF202 domain-containing protein</fullName>
    </recommendedName>
</protein>
<comment type="caution">
    <text evidence="7">The sequence shown here is derived from an EMBL/GenBank/DDBJ whole genome shotgun (WGS) entry which is preliminary data.</text>
</comment>
<dbReference type="Proteomes" id="UP001314263">
    <property type="component" value="Unassembled WGS sequence"/>
</dbReference>
<organism evidence="7 8">
    <name type="scientific">Coccomyxa viridis</name>
    <dbReference type="NCBI Taxonomy" id="1274662"/>
    <lineage>
        <taxon>Eukaryota</taxon>
        <taxon>Viridiplantae</taxon>
        <taxon>Chlorophyta</taxon>
        <taxon>core chlorophytes</taxon>
        <taxon>Trebouxiophyceae</taxon>
        <taxon>Trebouxiophyceae incertae sedis</taxon>
        <taxon>Coccomyxaceae</taxon>
        <taxon>Coccomyxa</taxon>
    </lineage>
</organism>
<dbReference type="PANTHER" id="PTHR46140">
    <property type="entry name" value="VACUOLAR TRANSPORTER CHAPERONE 1-RELATED"/>
    <property type="match status" value="1"/>
</dbReference>
<keyword evidence="2 5" id="KW-0812">Transmembrane</keyword>
<accession>A0AAV1I4Q2</accession>
<dbReference type="InterPro" id="IPR051572">
    <property type="entry name" value="VTC_Complex_Subunit"/>
</dbReference>
<evidence type="ECO:0000256" key="2">
    <source>
        <dbReference type="ARBA" id="ARBA00022692"/>
    </source>
</evidence>
<evidence type="ECO:0000313" key="7">
    <source>
        <dbReference type="EMBL" id="CAK0780343.1"/>
    </source>
</evidence>
<comment type="subcellular location">
    <subcellularLocation>
        <location evidence="1">Endomembrane system</location>
        <topology evidence="1">Multi-pass membrane protein</topology>
    </subcellularLocation>
</comment>
<feature type="transmembrane region" description="Helical" evidence="5">
    <location>
        <begin position="56"/>
        <end position="78"/>
    </location>
</feature>
<evidence type="ECO:0000313" key="8">
    <source>
        <dbReference type="Proteomes" id="UP001314263"/>
    </source>
</evidence>
<reference evidence="7 8" key="1">
    <citation type="submission" date="2023-10" db="EMBL/GenBank/DDBJ databases">
        <authorList>
            <person name="Maclean D."/>
            <person name="Macfadyen A."/>
        </authorList>
    </citation>
    <scope>NUCLEOTIDE SEQUENCE [LARGE SCALE GENOMIC DNA]</scope>
</reference>
<keyword evidence="8" id="KW-1185">Reference proteome</keyword>
<dbReference type="PANTHER" id="PTHR46140:SF1">
    <property type="entry name" value="VACUOLAR TRANSPORTER CHAPERONE COMPLEX SUBUNIT 4-RELATED"/>
    <property type="match status" value="1"/>
</dbReference>
<keyword evidence="4 5" id="KW-0472">Membrane</keyword>
<evidence type="ECO:0000256" key="1">
    <source>
        <dbReference type="ARBA" id="ARBA00004127"/>
    </source>
</evidence>
<gene>
    <name evidence="7" type="ORF">CVIRNUC_005019</name>
</gene>
<keyword evidence="3 5" id="KW-1133">Transmembrane helix</keyword>
<evidence type="ECO:0000256" key="4">
    <source>
        <dbReference type="ARBA" id="ARBA00023136"/>
    </source>
</evidence>
<feature type="transmembrane region" description="Helical" evidence="5">
    <location>
        <begin position="98"/>
        <end position="120"/>
    </location>
</feature>
<proteinExistence type="predicted"/>
<dbReference type="GO" id="GO:0012505">
    <property type="term" value="C:endomembrane system"/>
    <property type="evidence" value="ECO:0007669"/>
    <property type="project" value="UniProtKB-SubCell"/>
</dbReference>
<feature type="transmembrane region" description="Helical" evidence="5">
    <location>
        <begin position="132"/>
        <end position="159"/>
    </location>
</feature>
<dbReference type="Pfam" id="PF02656">
    <property type="entry name" value="DUF202"/>
    <property type="match status" value="1"/>
</dbReference>